<name>A0A1G2PMZ7_9BACT</name>
<evidence type="ECO:0000313" key="4">
    <source>
        <dbReference type="Proteomes" id="UP000178646"/>
    </source>
</evidence>
<dbReference type="EMBL" id="MHSU01000028">
    <property type="protein sequence ID" value="OHA49715.1"/>
    <property type="molecule type" value="Genomic_DNA"/>
</dbReference>
<dbReference type="GO" id="GO:0006415">
    <property type="term" value="P:translational termination"/>
    <property type="evidence" value="ECO:0007669"/>
    <property type="project" value="TreeGrafter"/>
</dbReference>
<evidence type="ECO:0000256" key="2">
    <source>
        <dbReference type="PIRSR" id="PIRSR006156-1"/>
    </source>
</evidence>
<feature type="active site" description="Proton donor" evidence="2">
    <location>
        <position position="84"/>
    </location>
</feature>
<evidence type="ECO:0000313" key="3">
    <source>
        <dbReference type="EMBL" id="OHA49715.1"/>
    </source>
</evidence>
<dbReference type="Pfam" id="PF15738">
    <property type="entry name" value="YafQ_toxin"/>
    <property type="match status" value="1"/>
</dbReference>
<dbReference type="GO" id="GO:0004521">
    <property type="term" value="F:RNA endonuclease activity"/>
    <property type="evidence" value="ECO:0007669"/>
    <property type="project" value="TreeGrafter"/>
</dbReference>
<dbReference type="InterPro" id="IPR035093">
    <property type="entry name" value="RelE/ParE_toxin_dom_sf"/>
</dbReference>
<dbReference type="GO" id="GO:0006402">
    <property type="term" value="P:mRNA catabolic process"/>
    <property type="evidence" value="ECO:0007669"/>
    <property type="project" value="TreeGrafter"/>
</dbReference>
<dbReference type="InterPro" id="IPR004386">
    <property type="entry name" value="Toxin_YafQ-like"/>
</dbReference>
<evidence type="ECO:0000256" key="1">
    <source>
        <dbReference type="ARBA" id="ARBA00022649"/>
    </source>
</evidence>
<dbReference type="Proteomes" id="UP000178646">
    <property type="component" value="Unassembled WGS sequence"/>
</dbReference>
<keyword evidence="1" id="KW-1277">Toxin-antitoxin system</keyword>
<accession>A0A1G2PMZ7</accession>
<dbReference type="NCBIfam" id="TIGR02385">
    <property type="entry name" value="RelE_StbE"/>
    <property type="match status" value="1"/>
</dbReference>
<reference evidence="3 4" key="1">
    <citation type="journal article" date="2016" name="Nat. Commun.">
        <title>Thousands of microbial genomes shed light on interconnected biogeochemical processes in an aquifer system.</title>
        <authorList>
            <person name="Anantharaman K."/>
            <person name="Brown C.T."/>
            <person name="Hug L.A."/>
            <person name="Sharon I."/>
            <person name="Castelle C.J."/>
            <person name="Probst A.J."/>
            <person name="Thomas B.C."/>
            <person name="Singh A."/>
            <person name="Wilkins M.J."/>
            <person name="Karaoz U."/>
            <person name="Brodie E.L."/>
            <person name="Williams K.H."/>
            <person name="Hubbard S.S."/>
            <person name="Banfield J.F."/>
        </authorList>
    </citation>
    <scope>NUCLEOTIDE SEQUENCE [LARGE SCALE GENOMIC DNA]</scope>
</reference>
<comment type="caution">
    <text evidence="3">The sequence shown here is derived from an EMBL/GenBank/DDBJ whole genome shotgun (WGS) entry which is preliminary data.</text>
</comment>
<gene>
    <name evidence="3" type="ORF">A2W59_02165</name>
</gene>
<organism evidence="3 4">
    <name type="scientific">Candidatus Terrybacteria bacterium RIFCSPHIGHO2_02_41_19</name>
    <dbReference type="NCBI Taxonomy" id="1802364"/>
    <lineage>
        <taxon>Bacteria</taxon>
        <taxon>Candidatus Terryibacteriota</taxon>
    </lineage>
</organism>
<dbReference type="PIRSF" id="PIRSF006156">
    <property type="entry name" value="YafQ"/>
    <property type="match status" value="1"/>
</dbReference>
<dbReference type="Gene3D" id="3.30.2310.20">
    <property type="entry name" value="RelE-like"/>
    <property type="match status" value="1"/>
</dbReference>
<evidence type="ECO:0008006" key="5">
    <source>
        <dbReference type="Google" id="ProtNLM"/>
    </source>
</evidence>
<proteinExistence type="predicted"/>
<dbReference type="PANTHER" id="PTHR40588:SF1">
    <property type="entry name" value="MRNA INTERFERASE TOXIN YAFQ"/>
    <property type="match status" value="1"/>
</dbReference>
<dbReference type="PANTHER" id="PTHR40588">
    <property type="entry name" value="MRNA INTERFERASE TOXIN YAFQ"/>
    <property type="match status" value="1"/>
</dbReference>
<sequence length="89" mass="10539">MRHSIAKPQFDRDIQRLKQRGKNIEKLISVISIIEQGKKLLPSLRPHKLKGEYGGCWECHIESDWLLIWEFYPNRILLIRTGSHADLFE</sequence>
<dbReference type="AlphaFoldDB" id="A0A1G2PMZ7"/>
<protein>
    <recommendedName>
        <fullName evidence="5">Addiction module toxin RelE</fullName>
    </recommendedName>
</protein>
<dbReference type="InterPro" id="IPR007712">
    <property type="entry name" value="RelE/ParE_toxin"/>
</dbReference>
<dbReference type="SUPFAM" id="SSF143011">
    <property type="entry name" value="RelE-like"/>
    <property type="match status" value="1"/>
</dbReference>